<dbReference type="SMART" id="SM00382">
    <property type="entry name" value="AAA"/>
    <property type="match status" value="1"/>
</dbReference>
<dbReference type="PANTHER" id="PTHR42788">
    <property type="entry name" value="TAURINE IMPORT ATP-BINDING PROTEIN-RELATED"/>
    <property type="match status" value="1"/>
</dbReference>
<keyword evidence="2" id="KW-0547">Nucleotide-binding</keyword>
<evidence type="ECO:0000256" key="1">
    <source>
        <dbReference type="ARBA" id="ARBA00022448"/>
    </source>
</evidence>
<evidence type="ECO:0000313" key="5">
    <source>
        <dbReference type="EMBL" id="GGB40079.1"/>
    </source>
</evidence>
<dbReference type="CDD" id="cd03293">
    <property type="entry name" value="ABC_NrtD_SsuB_transporters"/>
    <property type="match status" value="1"/>
</dbReference>
<comment type="caution">
    <text evidence="5">The sequence shown here is derived from an EMBL/GenBank/DDBJ whole genome shotgun (WGS) entry which is preliminary data.</text>
</comment>
<dbReference type="GO" id="GO:0005524">
    <property type="term" value="F:ATP binding"/>
    <property type="evidence" value="ECO:0007669"/>
    <property type="project" value="UniProtKB-KW"/>
</dbReference>
<dbReference type="InterPro" id="IPR003593">
    <property type="entry name" value="AAA+_ATPase"/>
</dbReference>
<dbReference type="GO" id="GO:0016887">
    <property type="term" value="F:ATP hydrolysis activity"/>
    <property type="evidence" value="ECO:0007669"/>
    <property type="project" value="InterPro"/>
</dbReference>
<dbReference type="AlphaFoldDB" id="A0A916TCH3"/>
<dbReference type="InterPro" id="IPR027417">
    <property type="entry name" value="P-loop_NTPase"/>
</dbReference>
<dbReference type="PROSITE" id="PS50893">
    <property type="entry name" value="ABC_TRANSPORTER_2"/>
    <property type="match status" value="1"/>
</dbReference>
<dbReference type="SUPFAM" id="SSF52540">
    <property type="entry name" value="P-loop containing nucleoside triphosphate hydrolases"/>
    <property type="match status" value="1"/>
</dbReference>
<dbReference type="PROSITE" id="PS00211">
    <property type="entry name" value="ABC_TRANSPORTER_1"/>
    <property type="match status" value="1"/>
</dbReference>
<accession>A0A916TCH3</accession>
<organism evidence="5 6">
    <name type="scientific">Gordonia jinhuaensis</name>
    <dbReference type="NCBI Taxonomy" id="1517702"/>
    <lineage>
        <taxon>Bacteria</taxon>
        <taxon>Bacillati</taxon>
        <taxon>Actinomycetota</taxon>
        <taxon>Actinomycetes</taxon>
        <taxon>Mycobacteriales</taxon>
        <taxon>Gordoniaceae</taxon>
        <taxon>Gordonia</taxon>
    </lineage>
</organism>
<dbReference type="Pfam" id="PF00005">
    <property type="entry name" value="ABC_tran"/>
    <property type="match status" value="1"/>
</dbReference>
<reference evidence="5" key="2">
    <citation type="submission" date="2020-09" db="EMBL/GenBank/DDBJ databases">
        <authorList>
            <person name="Sun Q."/>
            <person name="Zhou Y."/>
        </authorList>
    </citation>
    <scope>NUCLEOTIDE SEQUENCE</scope>
    <source>
        <strain evidence="5">CGMCC 1.12827</strain>
    </source>
</reference>
<evidence type="ECO:0000256" key="2">
    <source>
        <dbReference type="ARBA" id="ARBA00022741"/>
    </source>
</evidence>
<evidence type="ECO:0000259" key="4">
    <source>
        <dbReference type="PROSITE" id="PS50893"/>
    </source>
</evidence>
<name>A0A916TCH3_9ACTN</name>
<keyword evidence="1" id="KW-0813">Transport</keyword>
<gene>
    <name evidence="5" type="ORF">GCM10011489_29630</name>
</gene>
<evidence type="ECO:0000256" key="3">
    <source>
        <dbReference type="ARBA" id="ARBA00022840"/>
    </source>
</evidence>
<dbReference type="Proteomes" id="UP000621454">
    <property type="component" value="Unassembled WGS sequence"/>
</dbReference>
<protein>
    <submittedName>
        <fullName evidence="5">ABC transporter ATP-binding protein</fullName>
    </submittedName>
</protein>
<dbReference type="EMBL" id="BMGC01000024">
    <property type="protein sequence ID" value="GGB40079.1"/>
    <property type="molecule type" value="Genomic_DNA"/>
</dbReference>
<dbReference type="InterPro" id="IPR050166">
    <property type="entry name" value="ABC_transporter_ATP-bind"/>
</dbReference>
<keyword evidence="3 5" id="KW-0067">ATP-binding</keyword>
<evidence type="ECO:0000313" key="6">
    <source>
        <dbReference type="Proteomes" id="UP000621454"/>
    </source>
</evidence>
<dbReference type="PANTHER" id="PTHR42788:SF13">
    <property type="entry name" value="ALIPHATIC SULFONATES IMPORT ATP-BINDING PROTEIN SSUB"/>
    <property type="match status" value="1"/>
</dbReference>
<reference evidence="5" key="1">
    <citation type="journal article" date="2014" name="Int. J. Syst. Evol. Microbiol.">
        <title>Complete genome sequence of Corynebacterium casei LMG S-19264T (=DSM 44701T), isolated from a smear-ripened cheese.</title>
        <authorList>
            <consortium name="US DOE Joint Genome Institute (JGI-PGF)"/>
            <person name="Walter F."/>
            <person name="Albersmeier A."/>
            <person name="Kalinowski J."/>
            <person name="Ruckert C."/>
        </authorList>
    </citation>
    <scope>NUCLEOTIDE SEQUENCE</scope>
    <source>
        <strain evidence="5">CGMCC 1.12827</strain>
    </source>
</reference>
<keyword evidence="6" id="KW-1185">Reference proteome</keyword>
<dbReference type="InterPro" id="IPR017871">
    <property type="entry name" value="ABC_transporter-like_CS"/>
</dbReference>
<feature type="domain" description="ABC transporter" evidence="4">
    <location>
        <begin position="23"/>
        <end position="262"/>
    </location>
</feature>
<proteinExistence type="predicted"/>
<dbReference type="Gene3D" id="3.40.50.300">
    <property type="entry name" value="P-loop containing nucleotide triphosphate hydrolases"/>
    <property type="match status" value="1"/>
</dbReference>
<dbReference type="InterPro" id="IPR003439">
    <property type="entry name" value="ABC_transporter-like_ATP-bd"/>
</dbReference>
<dbReference type="RefSeq" id="WP_188587358.1">
    <property type="nucleotide sequence ID" value="NZ_BMGC01000024.1"/>
</dbReference>
<sequence length="277" mass="30275">MTDQTTTPDKAATDIEPDLRNRLTLTAVGQTYSSGSDEVVALAPTDLTIDPGEFVCLVGPSGCGKTTLLQIIAGFLEPTSGTVMMGSTHVRGPSPDRGVVFQAPTLYPWMSVRGNVEFGPRSRGVGKAQRREMADTMLETVGLTGFGDRRPYELSGGMQQRAQIARVLVNNPRIILMDEPYGALDPLTRERLQVELLSLWRRERKTVIFVTHSVEEAVFLSTRVLVMSARPGRVIIDRRIELPGDGPEVVRSPAVIATSEFQQLKLELAEAIYAAHG</sequence>